<proteinExistence type="predicted"/>
<evidence type="ECO:0000313" key="2">
    <source>
        <dbReference type="Proteomes" id="UP000186230"/>
    </source>
</evidence>
<dbReference type="STRING" id="1229726.GRFL_0310"/>
<dbReference type="KEGG" id="gfl:GRFL_0310"/>
<evidence type="ECO:0000313" key="1">
    <source>
        <dbReference type="EMBL" id="APU67034.1"/>
    </source>
</evidence>
<gene>
    <name evidence="1" type="ORF">GRFL_0310</name>
</gene>
<keyword evidence="2" id="KW-1185">Reference proteome</keyword>
<reference evidence="1 2" key="1">
    <citation type="submission" date="2016-07" db="EMBL/GenBank/DDBJ databases">
        <title>Multi-omics approach to identify versatile polysaccharide utilization systems of a marine flavobacterium Gramella flava.</title>
        <authorList>
            <person name="Tang K."/>
        </authorList>
    </citation>
    <scope>NUCLEOTIDE SEQUENCE [LARGE SCALE GENOMIC DNA]</scope>
    <source>
        <strain evidence="1 2">JLT2011</strain>
    </source>
</reference>
<organism evidence="1 2">
    <name type="scientific">Christiangramia flava JLT2011</name>
    <dbReference type="NCBI Taxonomy" id="1229726"/>
    <lineage>
        <taxon>Bacteria</taxon>
        <taxon>Pseudomonadati</taxon>
        <taxon>Bacteroidota</taxon>
        <taxon>Flavobacteriia</taxon>
        <taxon>Flavobacteriales</taxon>
        <taxon>Flavobacteriaceae</taxon>
        <taxon>Christiangramia</taxon>
    </lineage>
</organism>
<dbReference type="EMBL" id="CP016359">
    <property type="protein sequence ID" value="APU67034.1"/>
    <property type="molecule type" value="Genomic_DNA"/>
</dbReference>
<sequence>MPRIENKKQFFAKVQNALAGFLIFLNGIDSFQDYPVIGFINIIIGTALFSVFMLSKKGKFDNEFIKPLILFSEGVGLLLVGYVSFLKGAERLPYVFYAAAAGYLIASLVQFRKRLAEGKSLKIDF</sequence>
<dbReference type="AlphaFoldDB" id="A0A1L7I1G7"/>
<protein>
    <submittedName>
        <fullName evidence="1">Uncharacterized protein</fullName>
    </submittedName>
</protein>
<name>A0A1L7I1G7_9FLAO</name>
<dbReference type="RefSeq" id="WP_083642845.1">
    <property type="nucleotide sequence ID" value="NZ_AMRU01000008.1"/>
</dbReference>
<dbReference type="Proteomes" id="UP000186230">
    <property type="component" value="Chromosome"/>
</dbReference>
<accession>A0A1L7I1G7</accession>